<dbReference type="InterPro" id="IPR038881">
    <property type="entry name" value="Yae1-like"/>
</dbReference>
<evidence type="ECO:0000256" key="3">
    <source>
        <dbReference type="ARBA" id="ARBA00004496"/>
    </source>
</evidence>
<keyword evidence="13" id="KW-1185">Reference proteome</keyword>
<name>A0ABR1S221_9PEZI</name>
<evidence type="ECO:0000256" key="6">
    <source>
        <dbReference type="ARBA" id="ARBA00017286"/>
    </source>
</evidence>
<comment type="subunit">
    <text evidence="5">May form a complex with LTO1.</text>
</comment>
<dbReference type="PANTHER" id="PTHR18829">
    <property type="entry name" value="PROTEIN YAE1 HOMOLOG"/>
    <property type="match status" value="1"/>
</dbReference>
<feature type="compositionally biased region" description="Basic and acidic residues" evidence="10">
    <location>
        <begin position="38"/>
        <end position="60"/>
    </location>
</feature>
<evidence type="ECO:0000256" key="4">
    <source>
        <dbReference type="ARBA" id="ARBA00007096"/>
    </source>
</evidence>
<protein>
    <recommendedName>
        <fullName evidence="7">Protein YAE1</fullName>
    </recommendedName>
    <alternativeName>
        <fullName evidence="6">Protein yae1</fullName>
    </alternativeName>
</protein>
<evidence type="ECO:0000256" key="5">
    <source>
        <dbReference type="ARBA" id="ARBA00011427"/>
    </source>
</evidence>
<proteinExistence type="inferred from homology"/>
<dbReference type="Proteomes" id="UP001444661">
    <property type="component" value="Unassembled WGS sequence"/>
</dbReference>
<comment type="similarity">
    <text evidence="4">Belongs to the YAE1 family.</text>
</comment>
<evidence type="ECO:0000256" key="2">
    <source>
        <dbReference type="ARBA" id="ARBA00004123"/>
    </source>
</evidence>
<dbReference type="InterPro" id="IPR019191">
    <property type="entry name" value="Essential_protein_Yae1_N"/>
</dbReference>
<feature type="domain" description="Essential protein Yae1 N-terminal" evidence="11">
    <location>
        <begin position="69"/>
        <end position="106"/>
    </location>
</feature>
<keyword evidence="8" id="KW-0963">Cytoplasm</keyword>
<comment type="function">
    <text evidence="1">The complex LTO1:YAE1 may function as a target specific adapter that probably recruits apo-RPLI1 to the cytosolic iron-sulfur protein assembly (CIA) complex machinery. May be required for biogenesis of the large ribosomal subunit and initiation of translation.</text>
</comment>
<keyword evidence="9" id="KW-0539">Nucleus</keyword>
<accession>A0ABR1S221</accession>
<organism evidence="12 13">
    <name type="scientific">Apiospora rasikravindrae</name>
    <dbReference type="NCBI Taxonomy" id="990691"/>
    <lineage>
        <taxon>Eukaryota</taxon>
        <taxon>Fungi</taxon>
        <taxon>Dikarya</taxon>
        <taxon>Ascomycota</taxon>
        <taxon>Pezizomycotina</taxon>
        <taxon>Sordariomycetes</taxon>
        <taxon>Xylariomycetidae</taxon>
        <taxon>Amphisphaeriales</taxon>
        <taxon>Apiosporaceae</taxon>
        <taxon>Apiospora</taxon>
    </lineage>
</organism>
<dbReference type="EMBL" id="JAQQWK010000011">
    <property type="protein sequence ID" value="KAK8024190.1"/>
    <property type="molecule type" value="Genomic_DNA"/>
</dbReference>
<evidence type="ECO:0000256" key="7">
    <source>
        <dbReference type="ARBA" id="ARBA00018400"/>
    </source>
</evidence>
<evidence type="ECO:0000256" key="1">
    <source>
        <dbReference type="ARBA" id="ARBA00003836"/>
    </source>
</evidence>
<sequence>MHVLRRDSHSEDLFTAVGSTPEMAYAEDPLDDVFGSDSEPHHDEVAGAEARETHPSDMRRLQTEHSTAGYREGITAAKAQSIQVGFDEGFSLGGTIGLKAGQLLGYLEGIAGALRSSSSGSGGDPNANPASALLATAQTELAAETIFGEQFWNPDGTWNYEVASSATGEQHSDSIIFEDIANAHPAITKWIKIVGDFLDQHDINRAILDVAEETPQNLGPVKKEIRVDQQSREVLDW</sequence>
<reference evidence="12 13" key="1">
    <citation type="submission" date="2023-01" db="EMBL/GenBank/DDBJ databases">
        <title>Analysis of 21 Apiospora genomes using comparative genomics revels a genus with tremendous synthesis potential of carbohydrate active enzymes and secondary metabolites.</title>
        <authorList>
            <person name="Sorensen T."/>
        </authorList>
    </citation>
    <scope>NUCLEOTIDE SEQUENCE [LARGE SCALE GENOMIC DNA]</scope>
    <source>
        <strain evidence="12 13">CBS 33761</strain>
    </source>
</reference>
<evidence type="ECO:0000256" key="8">
    <source>
        <dbReference type="ARBA" id="ARBA00022490"/>
    </source>
</evidence>
<evidence type="ECO:0000259" key="11">
    <source>
        <dbReference type="Pfam" id="PF09811"/>
    </source>
</evidence>
<comment type="caution">
    <text evidence="12">The sequence shown here is derived from an EMBL/GenBank/DDBJ whole genome shotgun (WGS) entry which is preliminary data.</text>
</comment>
<dbReference type="PANTHER" id="PTHR18829:SF0">
    <property type="entry name" value="PROTEIN YAE1 HOMOLOG"/>
    <property type="match status" value="1"/>
</dbReference>
<feature type="region of interest" description="Disordered" evidence="10">
    <location>
        <begin position="29"/>
        <end position="60"/>
    </location>
</feature>
<gene>
    <name evidence="12" type="ORF">PG993_012256</name>
</gene>
<evidence type="ECO:0000313" key="13">
    <source>
        <dbReference type="Proteomes" id="UP001444661"/>
    </source>
</evidence>
<evidence type="ECO:0000256" key="10">
    <source>
        <dbReference type="SAM" id="MobiDB-lite"/>
    </source>
</evidence>
<dbReference type="Pfam" id="PF09811">
    <property type="entry name" value="Yae1_N"/>
    <property type="match status" value="1"/>
</dbReference>
<evidence type="ECO:0000313" key="12">
    <source>
        <dbReference type="EMBL" id="KAK8024190.1"/>
    </source>
</evidence>
<evidence type="ECO:0000256" key="9">
    <source>
        <dbReference type="ARBA" id="ARBA00023242"/>
    </source>
</evidence>
<comment type="subcellular location">
    <subcellularLocation>
        <location evidence="3">Cytoplasm</location>
    </subcellularLocation>
    <subcellularLocation>
        <location evidence="2">Nucleus</location>
    </subcellularLocation>
</comment>